<accession>A0A4R0IZ59</accession>
<feature type="compositionally biased region" description="Polar residues" evidence="1">
    <location>
        <begin position="25"/>
        <end position="50"/>
    </location>
</feature>
<name>A0A4R0IZ59_9ACTN</name>
<dbReference type="OrthoDB" id="4146863at2"/>
<dbReference type="Proteomes" id="UP000292695">
    <property type="component" value="Unassembled WGS sequence"/>
</dbReference>
<evidence type="ECO:0000313" key="3">
    <source>
        <dbReference type="Proteomes" id="UP000292695"/>
    </source>
</evidence>
<evidence type="ECO:0008006" key="4">
    <source>
        <dbReference type="Google" id="ProtNLM"/>
    </source>
</evidence>
<gene>
    <name evidence="2" type="ORF">E0H50_05460</name>
</gene>
<protein>
    <recommendedName>
        <fullName evidence="4">Replication-relaxation</fullName>
    </recommendedName>
</protein>
<organism evidence="2 3">
    <name type="scientific">Kribbella sindirgiensis</name>
    <dbReference type="NCBI Taxonomy" id="1124744"/>
    <lineage>
        <taxon>Bacteria</taxon>
        <taxon>Bacillati</taxon>
        <taxon>Actinomycetota</taxon>
        <taxon>Actinomycetes</taxon>
        <taxon>Propionibacteriales</taxon>
        <taxon>Kribbellaceae</taxon>
        <taxon>Kribbella</taxon>
    </lineage>
</organism>
<dbReference type="InterPro" id="IPR025855">
    <property type="entry name" value="Replic_Relax"/>
</dbReference>
<evidence type="ECO:0000256" key="1">
    <source>
        <dbReference type="SAM" id="MobiDB-lite"/>
    </source>
</evidence>
<dbReference type="RefSeq" id="WP_131285445.1">
    <property type="nucleotide sequence ID" value="NZ_SJKA01000002.1"/>
</dbReference>
<dbReference type="EMBL" id="SJKA01000002">
    <property type="protein sequence ID" value="TCC39383.1"/>
    <property type="molecule type" value="Genomic_DNA"/>
</dbReference>
<dbReference type="Pfam" id="PF13814">
    <property type="entry name" value="Replic_Relax"/>
    <property type="match status" value="1"/>
</dbReference>
<proteinExistence type="predicted"/>
<feature type="region of interest" description="Disordered" evidence="1">
    <location>
        <begin position="1"/>
        <end position="61"/>
    </location>
</feature>
<evidence type="ECO:0000313" key="2">
    <source>
        <dbReference type="EMBL" id="TCC39383.1"/>
    </source>
</evidence>
<keyword evidence="3" id="KW-1185">Reference proteome</keyword>
<feature type="compositionally biased region" description="Polar residues" evidence="1">
    <location>
        <begin position="1"/>
        <end position="10"/>
    </location>
</feature>
<reference evidence="2 3" key="1">
    <citation type="submission" date="2019-02" db="EMBL/GenBank/DDBJ databases">
        <title>Kribbella capetownensis sp. nov. and Kribbella speibonae sp. nov., isolated from soil.</title>
        <authorList>
            <person name="Curtis S.M."/>
            <person name="Norton I."/>
            <person name="Everest G.J."/>
            <person name="Meyers P.R."/>
        </authorList>
    </citation>
    <scope>NUCLEOTIDE SEQUENCE [LARGE SCALE GENOMIC DNA]</scope>
    <source>
        <strain evidence="2 3">DSM 27082</strain>
    </source>
</reference>
<comment type="caution">
    <text evidence="2">The sequence shown here is derived from an EMBL/GenBank/DDBJ whole genome shotgun (WGS) entry which is preliminary data.</text>
</comment>
<dbReference type="AlphaFoldDB" id="A0A4R0IZ59"/>
<sequence length="319" mass="35785">MSPDNEQQPRQPELPVALPVAWSSDPVNPQVNRLFDSSTETNRTSFSTPSPAAGPRRQVGRRQLHRLQASLSDRDREVINLIAVHRYLTTRQVEAFCFHDHASPVSGARSARRVLRRLQEQGLLKPLERRVGGIRAGSASYVWQLGSVGHRLLRAGSNAKRTHEPSPRFLAHCLAVADTHISLLATERSGDVRSVFVECEPECWRPFTGPSGERRVLQPDLFLITKQDSYLDRWFIEVDLGTESINTLLRKCAQYEDYRRTGVEQSSAGAFPLVVWQLPTQERISRLADAIARSTTPLPELFRFVLPDGLAPLVIRGAA</sequence>